<dbReference type="Pfam" id="PF10471">
    <property type="entry name" value="ANAPC_CDC26"/>
    <property type="match status" value="1"/>
</dbReference>
<feature type="region of interest" description="Disordered" evidence="2">
    <location>
        <begin position="347"/>
        <end position="394"/>
    </location>
</feature>
<feature type="region of interest" description="Disordered" evidence="2">
    <location>
        <begin position="223"/>
        <end position="308"/>
    </location>
</feature>
<feature type="compositionally biased region" description="Polar residues" evidence="2">
    <location>
        <begin position="235"/>
        <end position="248"/>
    </location>
</feature>
<feature type="compositionally biased region" description="Low complexity" evidence="2">
    <location>
        <begin position="520"/>
        <end position="531"/>
    </location>
</feature>
<dbReference type="GeneID" id="36632241"/>
<feature type="compositionally biased region" description="Basic and acidic residues" evidence="2">
    <location>
        <begin position="650"/>
        <end position="659"/>
    </location>
</feature>
<feature type="region of interest" description="Disordered" evidence="2">
    <location>
        <begin position="650"/>
        <end position="705"/>
    </location>
</feature>
<feature type="region of interest" description="Disordered" evidence="2">
    <location>
        <begin position="514"/>
        <end position="578"/>
    </location>
</feature>
<gene>
    <name evidence="3" type="ORF">M431DRAFT_86307</name>
</gene>
<dbReference type="STRING" id="983964.A0A2T4AD93"/>
<name>A0A2T4AD93_TRIHA</name>
<reference evidence="3 4" key="1">
    <citation type="submission" date="2016-07" db="EMBL/GenBank/DDBJ databases">
        <title>Multiple horizontal gene transfer events from other fungi enriched the ability of initially mycotrophic Trichoderma (Ascomycota) to feed on dead plant biomass.</title>
        <authorList>
            <consortium name="DOE Joint Genome Institute"/>
            <person name="Aerts A."/>
            <person name="Atanasova L."/>
            <person name="Chenthamara K."/>
            <person name="Zhang J."/>
            <person name="Grujic M."/>
            <person name="Henrissat B."/>
            <person name="Kuo A."/>
            <person name="Salamov A."/>
            <person name="Lipzen A."/>
            <person name="Labutti K."/>
            <person name="Barry K."/>
            <person name="Miao Y."/>
            <person name="Rahimi M.J."/>
            <person name="Shen Q."/>
            <person name="Grigoriev I.V."/>
            <person name="Kubicek C.P."/>
            <person name="Druzhinina I.S."/>
        </authorList>
    </citation>
    <scope>NUCLEOTIDE SEQUENCE [LARGE SCALE GENOMIC DNA]</scope>
    <source>
        <strain evidence="3 4">CBS 226.95</strain>
    </source>
</reference>
<keyword evidence="1" id="KW-0833">Ubl conjugation pathway</keyword>
<feature type="compositionally biased region" description="Basic and acidic residues" evidence="2">
    <location>
        <begin position="1"/>
        <end position="14"/>
    </location>
</feature>
<feature type="compositionally biased region" description="Basic and acidic residues" evidence="2">
    <location>
        <begin position="782"/>
        <end position="796"/>
    </location>
</feature>
<organism evidence="3 4">
    <name type="scientific">Trichoderma harzianum CBS 226.95</name>
    <dbReference type="NCBI Taxonomy" id="983964"/>
    <lineage>
        <taxon>Eukaryota</taxon>
        <taxon>Fungi</taxon>
        <taxon>Dikarya</taxon>
        <taxon>Ascomycota</taxon>
        <taxon>Pezizomycotina</taxon>
        <taxon>Sordariomycetes</taxon>
        <taxon>Hypocreomycetidae</taxon>
        <taxon>Hypocreales</taxon>
        <taxon>Hypocreaceae</taxon>
        <taxon>Trichoderma</taxon>
    </lineage>
</organism>
<proteinExistence type="predicted"/>
<evidence type="ECO:0000313" key="3">
    <source>
        <dbReference type="EMBL" id="PTB54983.1"/>
    </source>
</evidence>
<feature type="compositionally biased region" description="Low complexity" evidence="2">
    <location>
        <begin position="81"/>
        <end position="100"/>
    </location>
</feature>
<accession>A0A2T4AD93</accession>
<feature type="compositionally biased region" description="Gly residues" evidence="2">
    <location>
        <begin position="744"/>
        <end position="755"/>
    </location>
</feature>
<evidence type="ECO:0000313" key="4">
    <source>
        <dbReference type="Proteomes" id="UP000241690"/>
    </source>
</evidence>
<feature type="compositionally biased region" description="Polar residues" evidence="2">
    <location>
        <begin position="119"/>
        <end position="129"/>
    </location>
</feature>
<feature type="compositionally biased region" description="Basic residues" evidence="2">
    <location>
        <begin position="362"/>
        <end position="372"/>
    </location>
</feature>
<feature type="compositionally biased region" description="Low complexity" evidence="2">
    <location>
        <begin position="731"/>
        <end position="743"/>
    </location>
</feature>
<dbReference type="Proteomes" id="UP000241690">
    <property type="component" value="Unassembled WGS sequence"/>
</dbReference>
<feature type="compositionally biased region" description="Low complexity" evidence="2">
    <location>
        <begin position="756"/>
        <end position="767"/>
    </location>
</feature>
<feature type="compositionally biased region" description="Polar residues" evidence="2">
    <location>
        <begin position="263"/>
        <end position="273"/>
    </location>
</feature>
<keyword evidence="4" id="KW-1185">Reference proteome</keyword>
<dbReference type="RefSeq" id="XP_024774660.1">
    <property type="nucleotide sequence ID" value="XM_024923658.1"/>
</dbReference>
<dbReference type="AlphaFoldDB" id="A0A2T4AD93"/>
<evidence type="ECO:0000256" key="1">
    <source>
        <dbReference type="ARBA" id="ARBA00022786"/>
    </source>
</evidence>
<dbReference type="InterPro" id="IPR018860">
    <property type="entry name" value="APC_suCDC26"/>
</dbReference>
<feature type="compositionally biased region" description="Polar residues" evidence="2">
    <location>
        <begin position="660"/>
        <end position="678"/>
    </location>
</feature>
<feature type="region of interest" description="Disordered" evidence="2">
    <location>
        <begin position="731"/>
        <end position="804"/>
    </location>
</feature>
<dbReference type="EMBL" id="KZ679680">
    <property type="protein sequence ID" value="PTB54983.1"/>
    <property type="molecule type" value="Genomic_DNA"/>
</dbReference>
<evidence type="ECO:0000256" key="2">
    <source>
        <dbReference type="SAM" id="MobiDB-lite"/>
    </source>
</evidence>
<sequence>MTKLTKRLDFHRESGGLGLLRSHSRAKAVETAKANESAAESEDSAKDKKQQRSRSWFSPHRRKDSVASTILRSTKSLRRLSAVSSSASSQPAVSTPTTPSFSRGSYESDAAFHHRKLSSVGNSERNAATSEPAPTDPPSIPYPPHRPERPEEDLFEGTVLEKSSPSSHRPSRSRSILRPFSPFPGPSIREMRRLSQQSEHKLQANTTTAAVTTTIAAATNQLSEEAEQAHEPTDAGTNVASSNASVYSEATPVPVIPGRRSSCRATSHGSVSSGVARKPSVSSSFHFPIHRRPSQATADIESRKHVRSSRWTLTENMAEMFKAQHSKTEKTEKAEKKPMTPAQIEAIWNGQDNSKAANKQANKQKAKERRMKAASDTSAMIPRHFGGPLTEQEQSPVFRDSFQWPDRGASPVPMSRADIKMRALPFEITVPPPHSPIISPEIIHGDVSPKSPSKVDRDRILPGKMLVPQLLLPETEEAIVEDDDASSTSSLPVVPPKNPARFVARAPTMPLLPPIPEGFRSASDSNRSSKASGHRRSHSWNHASEIKDETTQYNSTPFTRTSPSFRHGPIVLSDAGSRNSVATVEAVEGDRDVDWTQFQTAILGGAAEDLDGLFPEELVQADEEESHMAEEVTTWFEGFGFETPGELIASEKKSERSAQRDSAGSMTSAASTPSTVQTDADAELKTPKDIKHPTTTMLRRPPTTLQITAEDIAAYEDRRASEALLAAQKAHAAEVQARATSKAAGGGAANTGGGAEAATQQTTAAMGDLGLGQAMEGVQEDAEGRARRNREERDGRIGVGRRAR</sequence>
<feature type="region of interest" description="Disordered" evidence="2">
    <location>
        <begin position="1"/>
        <end position="188"/>
    </location>
</feature>
<dbReference type="GO" id="GO:0005680">
    <property type="term" value="C:anaphase-promoting complex"/>
    <property type="evidence" value="ECO:0007669"/>
    <property type="project" value="InterPro"/>
</dbReference>
<dbReference type="GO" id="GO:0031145">
    <property type="term" value="P:anaphase-promoting complex-dependent catabolic process"/>
    <property type="evidence" value="ECO:0007669"/>
    <property type="project" value="InterPro"/>
</dbReference>
<feature type="compositionally biased region" description="Basic and acidic residues" evidence="2">
    <location>
        <begin position="682"/>
        <end position="692"/>
    </location>
</feature>
<feature type="compositionally biased region" description="Low complexity" evidence="2">
    <location>
        <begin position="163"/>
        <end position="180"/>
    </location>
</feature>
<protein>
    <submittedName>
        <fullName evidence="3">Uncharacterized protein</fullName>
    </submittedName>
</protein>
<feature type="compositionally biased region" description="Pro residues" evidence="2">
    <location>
        <begin position="134"/>
        <end position="144"/>
    </location>
</feature>
<feature type="compositionally biased region" description="Low complexity" evidence="2">
    <location>
        <begin position="693"/>
        <end position="705"/>
    </location>
</feature>
<feature type="compositionally biased region" description="Polar residues" evidence="2">
    <location>
        <begin position="551"/>
        <end position="564"/>
    </location>
</feature>